<protein>
    <submittedName>
        <fullName evidence="1">Uncharacterized protein</fullName>
    </submittedName>
</protein>
<gene>
    <name evidence="1" type="ORF">GCM10010302_44310</name>
</gene>
<keyword evidence="2" id="KW-1185">Reference proteome</keyword>
<comment type="caution">
    <text evidence="1">The sequence shown here is derived from an EMBL/GenBank/DDBJ whole genome shotgun (WGS) entry which is preliminary data.</text>
</comment>
<organism evidence="1 2">
    <name type="scientific">Streptomyces polychromogenes</name>
    <dbReference type="NCBI Taxonomy" id="67342"/>
    <lineage>
        <taxon>Bacteria</taxon>
        <taxon>Bacillati</taxon>
        <taxon>Actinomycetota</taxon>
        <taxon>Actinomycetes</taxon>
        <taxon>Kitasatosporales</taxon>
        <taxon>Streptomycetaceae</taxon>
        <taxon>Streptomyces</taxon>
    </lineage>
</organism>
<reference evidence="2" key="1">
    <citation type="journal article" date="2019" name="Int. J. Syst. Evol. Microbiol.">
        <title>The Global Catalogue of Microorganisms (GCM) 10K type strain sequencing project: providing services to taxonomists for standard genome sequencing and annotation.</title>
        <authorList>
            <consortium name="The Broad Institute Genomics Platform"/>
            <consortium name="The Broad Institute Genome Sequencing Center for Infectious Disease"/>
            <person name="Wu L."/>
            <person name="Ma J."/>
        </authorList>
    </citation>
    <scope>NUCLEOTIDE SEQUENCE [LARGE SCALE GENOMIC DNA]</scope>
    <source>
        <strain evidence="2">JCM 4505</strain>
    </source>
</reference>
<accession>A0ABP3F449</accession>
<proteinExistence type="predicted"/>
<evidence type="ECO:0000313" key="2">
    <source>
        <dbReference type="Proteomes" id="UP001501867"/>
    </source>
</evidence>
<sequence>MSWASWTTRGVFAGHGGVRTEEGSILTGELDVHTTWTADDGLAHVTVQYSGGAHWLTLSGSPVACTGEEASRALHEAVVDAVRAGGPAVLPPWR</sequence>
<dbReference type="EMBL" id="BAAABV010000021">
    <property type="protein sequence ID" value="GAA0300863.1"/>
    <property type="molecule type" value="Genomic_DNA"/>
</dbReference>
<dbReference type="RefSeq" id="WP_344162232.1">
    <property type="nucleotide sequence ID" value="NZ_BAAABV010000021.1"/>
</dbReference>
<evidence type="ECO:0000313" key="1">
    <source>
        <dbReference type="EMBL" id="GAA0300863.1"/>
    </source>
</evidence>
<name>A0ABP3F449_9ACTN</name>
<dbReference type="Proteomes" id="UP001501867">
    <property type="component" value="Unassembled WGS sequence"/>
</dbReference>